<dbReference type="EMBL" id="JAYMRS010000004">
    <property type="protein sequence ID" value="MFB8768789.1"/>
    <property type="molecule type" value="Genomic_DNA"/>
</dbReference>
<accession>A0ABV5DW65</accession>
<reference evidence="12 13" key="1">
    <citation type="submission" date="2024-01" db="EMBL/GenBank/DDBJ databases">
        <title>Genome mining of biosynthetic gene clusters to explore secondary metabolites of Streptomyces sp.</title>
        <authorList>
            <person name="Baig A."/>
            <person name="Ajitkumar Shintre N."/>
            <person name="Kumar H."/>
            <person name="Anbarasu A."/>
            <person name="Ramaiah S."/>
        </authorList>
    </citation>
    <scope>NUCLEOTIDE SEQUENCE [LARGE SCALE GENOMIC DNA]</scope>
    <source>
        <strain evidence="12 13">A01</strain>
    </source>
</reference>
<gene>
    <name evidence="12" type="primary">eccB</name>
    <name evidence="12" type="ORF">VSQ78_13850</name>
</gene>
<organism evidence="12 13">
    <name type="scientific">Nocardiopsis alba</name>
    <dbReference type="NCBI Taxonomy" id="53437"/>
    <lineage>
        <taxon>Bacteria</taxon>
        <taxon>Bacillati</taxon>
        <taxon>Actinomycetota</taxon>
        <taxon>Actinomycetes</taxon>
        <taxon>Streptosporangiales</taxon>
        <taxon>Nocardiopsidaceae</taxon>
        <taxon>Nocardiopsis</taxon>
    </lineage>
</organism>
<keyword evidence="8 11" id="KW-1133">Transmembrane helix</keyword>
<evidence type="ECO:0000313" key="12">
    <source>
        <dbReference type="EMBL" id="MFB8768789.1"/>
    </source>
</evidence>
<name>A0ABV5DW65_9ACTN</name>
<evidence type="ECO:0000256" key="7">
    <source>
        <dbReference type="ARBA" id="ARBA00022840"/>
    </source>
</evidence>
<evidence type="ECO:0000256" key="10">
    <source>
        <dbReference type="SAM" id="MobiDB-lite"/>
    </source>
</evidence>
<dbReference type="InterPro" id="IPR044857">
    <property type="entry name" value="T7SS_EccB_R1"/>
</dbReference>
<evidence type="ECO:0000256" key="4">
    <source>
        <dbReference type="ARBA" id="ARBA00022692"/>
    </source>
</evidence>
<evidence type="ECO:0000256" key="3">
    <source>
        <dbReference type="ARBA" id="ARBA00022475"/>
    </source>
</evidence>
<feature type="transmembrane region" description="Helical" evidence="11">
    <location>
        <begin position="42"/>
        <end position="62"/>
    </location>
</feature>
<comment type="caution">
    <text evidence="12">The sequence shown here is derived from an EMBL/GenBank/DDBJ whole genome shotgun (WGS) entry which is preliminary data.</text>
</comment>
<dbReference type="InterPro" id="IPR042485">
    <property type="entry name" value="T7SS_EccB_R3"/>
</dbReference>
<keyword evidence="4 11" id="KW-0812">Transmembrane</keyword>
<dbReference type="InterPro" id="IPR007795">
    <property type="entry name" value="T7SS_EccB"/>
</dbReference>
<dbReference type="PANTHER" id="PTHR40765">
    <property type="entry name" value="ESX-2 SECRETION SYSTEM ATPASE ECCB2"/>
    <property type="match status" value="1"/>
</dbReference>
<keyword evidence="5" id="KW-0547">Nucleotide-binding</keyword>
<keyword evidence="13" id="KW-1185">Reference proteome</keyword>
<evidence type="ECO:0000256" key="2">
    <source>
        <dbReference type="ARBA" id="ARBA00008149"/>
    </source>
</evidence>
<dbReference type="Gene3D" id="3.30.2390.20">
    <property type="entry name" value="Type VII secretion system EccB, repeat 1 domain"/>
    <property type="match status" value="1"/>
</dbReference>
<evidence type="ECO:0000256" key="8">
    <source>
        <dbReference type="ARBA" id="ARBA00022989"/>
    </source>
</evidence>
<comment type="similarity">
    <text evidence="2">Belongs to the EccB family.</text>
</comment>
<evidence type="ECO:0000256" key="1">
    <source>
        <dbReference type="ARBA" id="ARBA00004162"/>
    </source>
</evidence>
<sequence>MQTRRDQVQAHSFMVRRLSTAMAAADPNAVEAPLRRTRNGTLIGLILAVLLCVGFLVFGLIFPGGATSWRNEGTLVVVKDGAGRYVFSDGVLWPVTNQASALLLASNPTPVRVDADSLEGTPVGSPLGIPGAPDGLPATDAEGSMVWQVCATTVDTGEGVETLTSLTLGRSPFGSPVGEDDGVLVRGPGGGIHLLWQGARLAVDEENGALESLGYGTVVPHPVAAAVLDGVPAGPGLTALDVEGRGEDGPRVGGADTRIGQVFTVPANESGSEQFYVLTGDGLTPTDPTHARLLLGHPLTAEEAYGGGEAEPIELTVNELRPHLSGEDAITGDGLPATPPPLTDPQGAALCVIDQGDGALALALTSPADIGGRAARPTVGSTAACTAPDLIDIPSGEGGLVRATPAGGSALRGSYFLVTDTGSKYPVPDADAAGMLGYTPGEAPAVSTALLDLLPTGPDLTPQDAAEPAGALAEPGEPRCLSQ</sequence>
<feature type="compositionally biased region" description="Low complexity" evidence="10">
    <location>
        <begin position="456"/>
        <end position="475"/>
    </location>
</feature>
<keyword evidence="3" id="KW-1003">Cell membrane</keyword>
<evidence type="ECO:0000256" key="11">
    <source>
        <dbReference type="SAM" id="Phobius"/>
    </source>
</evidence>
<keyword evidence="7" id="KW-0067">ATP-binding</keyword>
<evidence type="ECO:0000313" key="13">
    <source>
        <dbReference type="Proteomes" id="UP001585053"/>
    </source>
</evidence>
<evidence type="ECO:0000256" key="6">
    <source>
        <dbReference type="ARBA" id="ARBA00022801"/>
    </source>
</evidence>
<dbReference type="Proteomes" id="UP001585053">
    <property type="component" value="Unassembled WGS sequence"/>
</dbReference>
<evidence type="ECO:0000256" key="5">
    <source>
        <dbReference type="ARBA" id="ARBA00022741"/>
    </source>
</evidence>
<dbReference type="Gene3D" id="2.40.50.910">
    <property type="entry name" value="Type VII secretion system EccB, repeat 3 domain"/>
    <property type="match status" value="1"/>
</dbReference>
<evidence type="ECO:0000256" key="9">
    <source>
        <dbReference type="ARBA" id="ARBA00023136"/>
    </source>
</evidence>
<dbReference type="RefSeq" id="WP_376737387.1">
    <property type="nucleotide sequence ID" value="NZ_JAYMRS010000004.1"/>
</dbReference>
<comment type="subcellular location">
    <subcellularLocation>
        <location evidence="1">Cell membrane</location>
        <topology evidence="1">Single-pass membrane protein</topology>
    </subcellularLocation>
</comment>
<dbReference type="NCBIfam" id="TIGR03919">
    <property type="entry name" value="T7SS_EccB"/>
    <property type="match status" value="1"/>
</dbReference>
<dbReference type="PANTHER" id="PTHR40765:SF2">
    <property type="entry name" value="ESX-2 SECRETION SYSTEM ATPASE ECCB2"/>
    <property type="match status" value="1"/>
</dbReference>
<proteinExistence type="inferred from homology"/>
<keyword evidence="9 11" id="KW-0472">Membrane</keyword>
<dbReference type="Pfam" id="PF05108">
    <property type="entry name" value="T7SS_ESX1_EccB"/>
    <property type="match status" value="1"/>
</dbReference>
<keyword evidence="6" id="KW-0378">Hydrolase</keyword>
<protein>
    <submittedName>
        <fullName evidence="12">Type VII secretion protein EccB</fullName>
    </submittedName>
</protein>
<feature type="region of interest" description="Disordered" evidence="10">
    <location>
        <begin position="456"/>
        <end position="483"/>
    </location>
</feature>